<proteinExistence type="predicted"/>
<sequence>MSATLTSKGQVTIPKQIRDALNLAPGCAVDFAVNRDGDVVIRKVGARTSRKPDRFEAARGKADVKWRTDDLMALLRGD</sequence>
<organism evidence="3 4">
    <name type="scientific">Azospira restricta</name>
    <dbReference type="NCBI Taxonomy" id="404405"/>
    <lineage>
        <taxon>Bacteria</taxon>
        <taxon>Pseudomonadati</taxon>
        <taxon>Pseudomonadota</taxon>
        <taxon>Betaproteobacteria</taxon>
        <taxon>Rhodocyclales</taxon>
        <taxon>Rhodocyclaceae</taxon>
        <taxon>Azospira</taxon>
    </lineage>
</organism>
<dbReference type="AlphaFoldDB" id="A0A974SRS8"/>
<dbReference type="SMART" id="SM00966">
    <property type="entry name" value="SpoVT_AbrB"/>
    <property type="match status" value="1"/>
</dbReference>
<evidence type="ECO:0000256" key="1">
    <source>
        <dbReference type="PROSITE-ProRule" id="PRU01076"/>
    </source>
</evidence>
<dbReference type="NCBIfam" id="TIGR01439">
    <property type="entry name" value="lp_hng_hel_AbrB"/>
    <property type="match status" value="1"/>
</dbReference>
<dbReference type="RefSeq" id="WP_203388701.1">
    <property type="nucleotide sequence ID" value="NZ_CP064781.1"/>
</dbReference>
<dbReference type="PROSITE" id="PS51740">
    <property type="entry name" value="SPOVT_ABRB"/>
    <property type="match status" value="1"/>
</dbReference>
<keyword evidence="1 3" id="KW-0238">DNA-binding</keyword>
<dbReference type="Gene3D" id="2.10.260.10">
    <property type="match status" value="1"/>
</dbReference>
<dbReference type="GO" id="GO:0003677">
    <property type="term" value="F:DNA binding"/>
    <property type="evidence" value="ECO:0007669"/>
    <property type="project" value="UniProtKB-UniRule"/>
</dbReference>
<gene>
    <name evidence="3" type="ORF">IWH25_07540</name>
</gene>
<protein>
    <submittedName>
        <fullName evidence="3">AbrB/MazE/SpoVT family DNA-binding domain-containing protein</fullName>
    </submittedName>
</protein>
<evidence type="ECO:0000313" key="3">
    <source>
        <dbReference type="EMBL" id="QRJ65177.1"/>
    </source>
</evidence>
<dbReference type="Pfam" id="PF04014">
    <property type="entry name" value="MazE_antitoxin"/>
    <property type="match status" value="1"/>
</dbReference>
<reference evidence="3" key="1">
    <citation type="submission" date="2020-11" db="EMBL/GenBank/DDBJ databases">
        <title>Azospira restricta DSM 18626 genome sequence.</title>
        <authorList>
            <person name="Moe W.M."/>
        </authorList>
    </citation>
    <scope>NUCLEOTIDE SEQUENCE</scope>
    <source>
        <strain evidence="3">DSM 18626</strain>
    </source>
</reference>
<dbReference type="SUPFAM" id="SSF89447">
    <property type="entry name" value="AbrB/MazE/MraZ-like"/>
    <property type="match status" value="1"/>
</dbReference>
<dbReference type="EMBL" id="CP064781">
    <property type="protein sequence ID" value="QRJ65177.1"/>
    <property type="molecule type" value="Genomic_DNA"/>
</dbReference>
<evidence type="ECO:0000259" key="2">
    <source>
        <dbReference type="PROSITE" id="PS51740"/>
    </source>
</evidence>
<name>A0A974SRS8_9RHOO</name>
<feature type="domain" description="SpoVT-AbrB" evidence="2">
    <location>
        <begin position="1"/>
        <end position="46"/>
    </location>
</feature>
<accession>A0A974SRS8</accession>
<evidence type="ECO:0000313" key="4">
    <source>
        <dbReference type="Proteomes" id="UP000663444"/>
    </source>
</evidence>
<dbReference type="KEGG" id="ares:IWH25_07540"/>
<dbReference type="InterPro" id="IPR007159">
    <property type="entry name" value="SpoVT-AbrB_dom"/>
</dbReference>
<dbReference type="InterPro" id="IPR037914">
    <property type="entry name" value="SpoVT-AbrB_sf"/>
</dbReference>
<keyword evidence="4" id="KW-1185">Reference proteome</keyword>
<dbReference type="Proteomes" id="UP000663444">
    <property type="component" value="Chromosome"/>
</dbReference>